<comment type="caution">
    <text evidence="12">The sequence shown here is derived from an EMBL/GenBank/DDBJ whole genome shotgun (WGS) entry which is preliminary data.</text>
</comment>
<dbReference type="HAMAP" id="MF_01987">
    <property type="entry name" value="Ribokinase"/>
    <property type="match status" value="1"/>
</dbReference>
<gene>
    <name evidence="12" type="ORF">VN97_g9652</name>
</gene>
<comment type="pathway">
    <text evidence="9">Carbohydrate metabolism; D-ribose degradation; D-ribose 5-phosphate from beta-D-ribopyranose: step 2/2.</text>
</comment>
<evidence type="ECO:0000259" key="11">
    <source>
        <dbReference type="Pfam" id="PF00294"/>
    </source>
</evidence>
<evidence type="ECO:0000256" key="6">
    <source>
        <dbReference type="ARBA" id="ARBA00022842"/>
    </source>
</evidence>
<feature type="binding site" evidence="9">
    <location>
        <position position="397"/>
    </location>
    <ligand>
        <name>K(+)</name>
        <dbReference type="ChEBI" id="CHEBI:29103"/>
    </ligand>
</feature>
<dbReference type="InterPro" id="IPR029056">
    <property type="entry name" value="Ribokinase-like"/>
</dbReference>
<feature type="binding site" evidence="9">
    <location>
        <begin position="72"/>
        <end position="74"/>
    </location>
    <ligand>
        <name>substrate</name>
    </ligand>
</feature>
<dbReference type="Pfam" id="PF00294">
    <property type="entry name" value="PfkB"/>
    <property type="match status" value="1"/>
</dbReference>
<reference evidence="12" key="1">
    <citation type="submission" date="2015-06" db="EMBL/GenBank/DDBJ databases">
        <authorList>
            <person name="Nguyen H."/>
        </authorList>
    </citation>
    <scope>NUCLEOTIDE SEQUENCE</scope>
    <source>
        <strain evidence="12">DAOM 180753</strain>
    </source>
</reference>
<comment type="catalytic activity">
    <reaction evidence="9">
        <text>D-ribose + ATP = D-ribose 5-phosphate + ADP + H(+)</text>
        <dbReference type="Rhea" id="RHEA:13697"/>
        <dbReference type="ChEBI" id="CHEBI:15378"/>
        <dbReference type="ChEBI" id="CHEBI:30616"/>
        <dbReference type="ChEBI" id="CHEBI:47013"/>
        <dbReference type="ChEBI" id="CHEBI:78346"/>
        <dbReference type="ChEBI" id="CHEBI:456216"/>
        <dbReference type="EC" id="2.7.1.15"/>
    </reaction>
</comment>
<dbReference type="GO" id="GO:0005737">
    <property type="term" value="C:cytoplasm"/>
    <property type="evidence" value="ECO:0007669"/>
    <property type="project" value="UniProtKB-SubCell"/>
</dbReference>
<comment type="activity regulation">
    <text evidence="9">Activated by a monovalent cation that binds near, but not in, the active site. The most likely occupant of the site in vivo is potassium. Ion binding induces a conformational change that may alter substrate affinity.</text>
</comment>
<dbReference type="GO" id="GO:0005634">
    <property type="term" value="C:nucleus"/>
    <property type="evidence" value="ECO:0007669"/>
    <property type="project" value="UniProtKB-SubCell"/>
</dbReference>
<keyword evidence="1 9" id="KW-0808">Transferase</keyword>
<keyword evidence="3 9" id="KW-0547">Nucleotide-binding</keyword>
<evidence type="ECO:0000256" key="5">
    <source>
        <dbReference type="ARBA" id="ARBA00022840"/>
    </source>
</evidence>
<keyword evidence="6 9" id="KW-0460">Magnesium</keyword>
<dbReference type="PRINTS" id="PR00990">
    <property type="entry name" value="RIBOKINASE"/>
</dbReference>
<dbReference type="SUPFAM" id="SSF53613">
    <property type="entry name" value="Ribokinase-like"/>
    <property type="match status" value="1"/>
</dbReference>
<proteinExistence type="inferred from homology"/>
<comment type="cofactor">
    <cofactor evidence="9">
        <name>Mg(2+)</name>
        <dbReference type="ChEBI" id="CHEBI:18420"/>
    </cofactor>
    <text evidence="9">Requires a divalent cation, most likely magnesium in vivo, as an electrophilic catalyst to aid phosphoryl group transfer. It is the chelate of the metal and the nucleotide that is the actual substrate.</text>
</comment>
<feature type="binding site" evidence="9">
    <location>
        <position position="341"/>
    </location>
    <ligand>
        <name>K(+)</name>
        <dbReference type="ChEBI" id="CHEBI:29103"/>
    </ligand>
</feature>
<dbReference type="GO" id="GO:0046872">
    <property type="term" value="F:metal ion binding"/>
    <property type="evidence" value="ECO:0007669"/>
    <property type="project" value="UniProtKB-KW"/>
</dbReference>
<feature type="binding site" evidence="9">
    <location>
        <position position="347"/>
    </location>
    <ligand>
        <name>substrate</name>
    </ligand>
</feature>
<dbReference type="PANTHER" id="PTHR10584:SF166">
    <property type="entry name" value="RIBOKINASE"/>
    <property type="match status" value="1"/>
</dbReference>
<comment type="similarity">
    <text evidence="9">Belongs to the carbohydrate kinase PfkB family. Ribokinase subfamily.</text>
</comment>
<feature type="active site" description="Proton acceptor" evidence="9">
    <location>
        <position position="347"/>
    </location>
</feature>
<keyword evidence="7 9" id="KW-0630">Potassium</keyword>
<evidence type="ECO:0000256" key="9">
    <source>
        <dbReference type="HAMAP-Rule" id="MF_03215"/>
    </source>
</evidence>
<comment type="caution">
    <text evidence="9">Lacks conserved residue(s) required for the propagation of feature annotation.</text>
</comment>
<name>A0AAI9TAJ5_PENTH</name>
<evidence type="ECO:0000256" key="8">
    <source>
        <dbReference type="ARBA" id="ARBA00023277"/>
    </source>
</evidence>
<protein>
    <recommendedName>
        <fullName evidence="9">Ribokinase</fullName>
        <shortName evidence="9">RK</shortName>
        <ecNumber evidence="9">2.7.1.15</ecNumber>
    </recommendedName>
</protein>
<keyword evidence="5 9" id="KW-0067">ATP-binding</keyword>
<feature type="binding site" evidence="9">
    <location>
        <position position="388"/>
    </location>
    <ligand>
        <name>K(+)</name>
        <dbReference type="ChEBI" id="CHEBI:29103"/>
    </ligand>
</feature>
<feature type="binding site" evidence="9">
    <location>
        <begin position="313"/>
        <end position="318"/>
    </location>
    <ligand>
        <name>ATP</name>
        <dbReference type="ChEBI" id="CHEBI:30616"/>
    </ligand>
</feature>
<evidence type="ECO:0000256" key="10">
    <source>
        <dbReference type="SAM" id="MobiDB-lite"/>
    </source>
</evidence>
<evidence type="ECO:0000256" key="4">
    <source>
        <dbReference type="ARBA" id="ARBA00022777"/>
    </source>
</evidence>
<keyword evidence="4 9" id="KW-0418">Kinase</keyword>
<feature type="compositionally biased region" description="Polar residues" evidence="10">
    <location>
        <begin position="39"/>
        <end position="51"/>
    </location>
</feature>
<keyword evidence="8 9" id="KW-0119">Carbohydrate metabolism</keyword>
<keyword evidence="9" id="KW-0539">Nucleus</keyword>
<sequence length="405" mass="42409">MYDYESSAYSNIKVSNLSMNTSHNISTHIKTPKSRQTPHSKPPQTTKMSNATPTTTPPSAKRPRITVIGSLNIDFVTATPRCPGPGETLTATSLTVSAGGKGGNQAVACGRSSFTSQTTQDASVNMIGAVGAKDPYYTTLLQPALEQSGVDTTSIEQSTVAQTGSASIIVEEAIGGENRILFVPGANHAELLSDVGNILAVLNSYPSTPDIVVLQGEIPRTTTLGLLEYFNDGSVGDRAKVVFNPAPVFPEGIPISALRGTAVLIMNETEVVQMARSIEGLPIGDVVEGDGLRPEELAPRFHERADVEIVVITLGAKGVYFSTKSGRSGIVAGVKVAKVVDTTAAGDTFVGYFATAVARFLATGQGIGAFYEEIEGAVSTANAAAAMCVQRRGAMQSIPFAYDME</sequence>
<feature type="domain" description="Carbohydrate kinase PfkB" evidence="11">
    <location>
        <begin position="64"/>
        <end position="399"/>
    </location>
</feature>
<dbReference type="PANTHER" id="PTHR10584">
    <property type="entry name" value="SUGAR KINASE"/>
    <property type="match status" value="1"/>
</dbReference>
<comment type="subcellular location">
    <subcellularLocation>
        <location evidence="9">Cytoplasm</location>
    </subcellularLocation>
    <subcellularLocation>
        <location evidence="9">Nucleus</location>
    </subcellularLocation>
</comment>
<dbReference type="Gene3D" id="3.40.1190.20">
    <property type="match status" value="1"/>
</dbReference>
<dbReference type="InterPro" id="IPR011611">
    <property type="entry name" value="PfkB_dom"/>
</dbReference>
<keyword evidence="9" id="KW-0963">Cytoplasm</keyword>
<feature type="binding site" evidence="9">
    <location>
        <position position="267"/>
    </location>
    <ligand>
        <name>ATP</name>
        <dbReference type="ChEBI" id="CHEBI:30616"/>
    </ligand>
</feature>
<comment type="function">
    <text evidence="9">Catalyzes the phosphorylation of ribose at O-5 in a reaction requiring ATP and magnesium. The resulting D-ribose-5-phosphate can then be used either for sythesis of nucleotides, histidine, and tryptophan, or as a component of the pentose phosphate pathway.</text>
</comment>
<accession>A0AAI9TAJ5</accession>
<comment type="subunit">
    <text evidence="9">Homodimer.</text>
</comment>
<feature type="binding site" evidence="9">
    <location>
        <position position="343"/>
    </location>
    <ligand>
        <name>K(+)</name>
        <dbReference type="ChEBI" id="CHEBI:29103"/>
    </ligand>
</feature>
<organism evidence="12 13">
    <name type="scientific">Penicillium thymicola</name>
    <dbReference type="NCBI Taxonomy" id="293382"/>
    <lineage>
        <taxon>Eukaryota</taxon>
        <taxon>Fungi</taxon>
        <taxon>Dikarya</taxon>
        <taxon>Ascomycota</taxon>
        <taxon>Pezizomycotina</taxon>
        <taxon>Eurotiomycetes</taxon>
        <taxon>Eurotiomycetidae</taxon>
        <taxon>Eurotiales</taxon>
        <taxon>Aspergillaceae</taxon>
        <taxon>Penicillium</taxon>
    </lineage>
</organism>
<dbReference type="CDD" id="cd01174">
    <property type="entry name" value="ribokinase"/>
    <property type="match status" value="1"/>
</dbReference>
<dbReference type="GO" id="GO:0005524">
    <property type="term" value="F:ATP binding"/>
    <property type="evidence" value="ECO:0007669"/>
    <property type="project" value="UniProtKB-UniRule"/>
</dbReference>
<dbReference type="GO" id="GO:0004747">
    <property type="term" value="F:ribokinase activity"/>
    <property type="evidence" value="ECO:0007669"/>
    <property type="project" value="UniProtKB-UniRule"/>
</dbReference>
<evidence type="ECO:0000256" key="1">
    <source>
        <dbReference type="ARBA" id="ARBA00022679"/>
    </source>
</evidence>
<evidence type="ECO:0000256" key="3">
    <source>
        <dbReference type="ARBA" id="ARBA00022741"/>
    </source>
</evidence>
<keyword evidence="2 9" id="KW-0479">Metal-binding</keyword>
<feature type="binding site" evidence="9">
    <location>
        <position position="217"/>
    </location>
    <ligand>
        <name>substrate</name>
    </ligand>
</feature>
<evidence type="ECO:0000256" key="2">
    <source>
        <dbReference type="ARBA" id="ARBA00022723"/>
    </source>
</evidence>
<dbReference type="GO" id="GO:0019303">
    <property type="term" value="P:D-ribose catabolic process"/>
    <property type="evidence" value="ECO:0007669"/>
    <property type="project" value="UniProtKB-UniRule"/>
</dbReference>
<feature type="region of interest" description="Disordered" evidence="10">
    <location>
        <begin position="27"/>
        <end position="62"/>
    </location>
</feature>
<dbReference type="EMBL" id="LACB01000401">
    <property type="protein sequence ID" value="KAJ9483742.1"/>
    <property type="molecule type" value="Genomic_DNA"/>
</dbReference>
<dbReference type="InterPro" id="IPR011877">
    <property type="entry name" value="Ribokinase"/>
</dbReference>
<evidence type="ECO:0000313" key="13">
    <source>
        <dbReference type="Proteomes" id="UP001227192"/>
    </source>
</evidence>
<dbReference type="EC" id="2.7.1.15" evidence="9"/>
<evidence type="ECO:0000313" key="12">
    <source>
        <dbReference type="EMBL" id="KAJ9483742.1"/>
    </source>
</evidence>
<dbReference type="Proteomes" id="UP001227192">
    <property type="component" value="Unassembled WGS sequence"/>
</dbReference>
<feature type="binding site" evidence="9">
    <location>
        <position position="393"/>
    </location>
    <ligand>
        <name>K(+)</name>
        <dbReference type="ChEBI" id="CHEBI:29103"/>
    </ligand>
</feature>
<reference evidence="12" key="2">
    <citation type="journal article" date="2016" name="Fungal Biol.">
        <title>Ochratoxin A production by Penicillium thymicola.</title>
        <authorList>
            <person name="Nguyen H.D.T."/>
            <person name="McMullin D.R."/>
            <person name="Ponomareva E."/>
            <person name="Riley R."/>
            <person name="Pomraning K.R."/>
            <person name="Baker S.E."/>
            <person name="Seifert K.A."/>
        </authorList>
    </citation>
    <scope>NUCLEOTIDE SEQUENCE</scope>
    <source>
        <strain evidence="12">DAOM 180753</strain>
    </source>
</reference>
<feature type="binding site" evidence="9">
    <location>
        <begin position="100"/>
        <end position="104"/>
    </location>
    <ligand>
        <name>substrate</name>
    </ligand>
</feature>
<feature type="binding site" evidence="9">
    <location>
        <position position="382"/>
    </location>
    <ligand>
        <name>ATP</name>
        <dbReference type="ChEBI" id="CHEBI:30616"/>
    </ligand>
</feature>
<evidence type="ECO:0000256" key="7">
    <source>
        <dbReference type="ARBA" id="ARBA00022958"/>
    </source>
</evidence>
<dbReference type="AlphaFoldDB" id="A0AAI9TAJ5"/>
<keyword evidence="13" id="KW-1185">Reference proteome</keyword>
<feature type="binding site" evidence="9">
    <location>
        <position position="391"/>
    </location>
    <ligand>
        <name>K(+)</name>
        <dbReference type="ChEBI" id="CHEBI:29103"/>
    </ligand>
</feature>
<dbReference type="InterPro" id="IPR002139">
    <property type="entry name" value="Ribo/fructo_kinase"/>
</dbReference>
<feature type="binding site" evidence="9">
    <location>
        <begin position="346"/>
        <end position="347"/>
    </location>
    <ligand>
        <name>ATP</name>
        <dbReference type="ChEBI" id="CHEBI:30616"/>
    </ligand>
</feature>